<organism evidence="5 6">
    <name type="scientific">Fusarium coffeatum</name>
    <dbReference type="NCBI Taxonomy" id="231269"/>
    <lineage>
        <taxon>Eukaryota</taxon>
        <taxon>Fungi</taxon>
        <taxon>Dikarya</taxon>
        <taxon>Ascomycota</taxon>
        <taxon>Pezizomycotina</taxon>
        <taxon>Sordariomycetes</taxon>
        <taxon>Hypocreomycetidae</taxon>
        <taxon>Hypocreales</taxon>
        <taxon>Nectriaceae</taxon>
        <taxon>Fusarium</taxon>
        <taxon>Fusarium incarnatum-equiseti species complex</taxon>
    </lineage>
</organism>
<keyword evidence="1" id="KW-0521">NADP</keyword>
<feature type="domain" description="NADP-dependent oxidoreductase" evidence="4">
    <location>
        <begin position="29"/>
        <end position="331"/>
    </location>
</feature>
<comment type="similarity">
    <text evidence="3">Belongs to the aldo/keto reductase family. Aldo/keto reductase 2 subfamily.</text>
</comment>
<dbReference type="OrthoDB" id="48988at2759"/>
<keyword evidence="2" id="KW-0560">Oxidoreductase</keyword>
<dbReference type="GO" id="GO:0016491">
    <property type="term" value="F:oxidoreductase activity"/>
    <property type="evidence" value="ECO:0007669"/>
    <property type="project" value="UniProtKB-KW"/>
</dbReference>
<dbReference type="SUPFAM" id="SSF51430">
    <property type="entry name" value="NAD(P)-linked oxidoreductase"/>
    <property type="match status" value="1"/>
</dbReference>
<evidence type="ECO:0000256" key="3">
    <source>
        <dbReference type="ARBA" id="ARBA00038157"/>
    </source>
</evidence>
<dbReference type="Proteomes" id="UP000253153">
    <property type="component" value="Unassembled WGS sequence"/>
</dbReference>
<reference evidence="5 6" key="1">
    <citation type="submission" date="2018-06" db="EMBL/GenBank/DDBJ databases">
        <title>Fusarium incarnatum-equiseti species complex species 28.</title>
        <authorList>
            <person name="Gardiner D.M."/>
        </authorList>
    </citation>
    <scope>NUCLEOTIDE SEQUENCE [LARGE SCALE GENOMIC DNA]</scope>
    <source>
        <strain evidence="5 6">FIESC_28</strain>
    </source>
</reference>
<dbReference type="RefSeq" id="XP_031015607.1">
    <property type="nucleotide sequence ID" value="XM_031160361.1"/>
</dbReference>
<evidence type="ECO:0000313" key="6">
    <source>
        <dbReference type="Proteomes" id="UP000253153"/>
    </source>
</evidence>
<dbReference type="Pfam" id="PF00248">
    <property type="entry name" value="Aldo_ket_red"/>
    <property type="match status" value="1"/>
</dbReference>
<evidence type="ECO:0000256" key="1">
    <source>
        <dbReference type="ARBA" id="ARBA00022857"/>
    </source>
</evidence>
<sequence>MVFQTAPKPKSLLGWHRLLSPTASVKVSPICLGGISIGNAWKFYTGKNEDPFKLLDAFYELGGNFIDTANLYNSEQSEQLIGQWMEERGVRDQMVIATKYSAGYRAYNREKEPIQTNFTGNSAKSMHISVRDSLKKLRTDYIDILYVHWWDFATPVEEVMRALHTHVMAREVLYLGISNTPAWIVMKANAYARQHGLTPFSVYQGNWNAAMRDMEGEVIHMCEDQGIAVIPWGALGSGSLLTAEQRKAREDDPDAPDIKPSETALRTSEALEAIAARKGTTLQAIALAYLFHQTTYVFPIVGVNTVEHIKAMPEALRIELSKEEIEEIHEASPYNPGFPMNFTQYIQPVKYDLSWTPADHQQYQMAAWIDAPPKPLPYQPRTE</sequence>
<comment type="caution">
    <text evidence="5">The sequence shown here is derived from an EMBL/GenBank/DDBJ whole genome shotgun (WGS) entry which is preliminary data.</text>
</comment>
<evidence type="ECO:0000259" key="4">
    <source>
        <dbReference type="Pfam" id="PF00248"/>
    </source>
</evidence>
<name>A0A366RLZ7_9HYPO</name>
<accession>A0A366RLZ7</accession>
<evidence type="ECO:0000313" key="5">
    <source>
        <dbReference type="EMBL" id="RBR18151.1"/>
    </source>
</evidence>
<keyword evidence="6" id="KW-1185">Reference proteome</keyword>
<protein>
    <recommendedName>
        <fullName evidence="4">NADP-dependent oxidoreductase domain-containing protein</fullName>
    </recommendedName>
</protein>
<dbReference type="PANTHER" id="PTHR43364:SF7">
    <property type="entry name" value="NADP-DEPENDENT OXIDOREDUCTASE DOMAIN-CONTAINING PROTEIN-RELATED"/>
    <property type="match status" value="1"/>
</dbReference>
<dbReference type="InterPro" id="IPR036812">
    <property type="entry name" value="NAD(P)_OxRdtase_dom_sf"/>
</dbReference>
<gene>
    <name evidence="5" type="ORF">FIESC28_06217</name>
</gene>
<dbReference type="InterPro" id="IPR023210">
    <property type="entry name" value="NADP_OxRdtase_dom"/>
</dbReference>
<evidence type="ECO:0000256" key="2">
    <source>
        <dbReference type="ARBA" id="ARBA00023002"/>
    </source>
</evidence>
<dbReference type="GeneID" id="41995657"/>
<dbReference type="EMBL" id="QKXC01000128">
    <property type="protein sequence ID" value="RBR18151.1"/>
    <property type="molecule type" value="Genomic_DNA"/>
</dbReference>
<proteinExistence type="inferred from homology"/>
<dbReference type="AlphaFoldDB" id="A0A366RLZ7"/>
<dbReference type="InterPro" id="IPR050523">
    <property type="entry name" value="AKR_Detox_Biosynth"/>
</dbReference>
<dbReference type="Gene3D" id="3.20.20.100">
    <property type="entry name" value="NADP-dependent oxidoreductase domain"/>
    <property type="match status" value="1"/>
</dbReference>
<dbReference type="PANTHER" id="PTHR43364">
    <property type="entry name" value="NADH-SPECIFIC METHYLGLYOXAL REDUCTASE-RELATED"/>
    <property type="match status" value="1"/>
</dbReference>